<dbReference type="Proteomes" id="UP000176273">
    <property type="component" value="Unassembled WGS sequence"/>
</dbReference>
<comment type="catalytic activity">
    <reaction evidence="9">
        <text>tRNA(Pro) + L-proline + ATP = L-prolyl-tRNA(Pro) + AMP + diphosphate</text>
        <dbReference type="Rhea" id="RHEA:14305"/>
        <dbReference type="Rhea" id="RHEA-COMP:9700"/>
        <dbReference type="Rhea" id="RHEA-COMP:9702"/>
        <dbReference type="ChEBI" id="CHEBI:30616"/>
        <dbReference type="ChEBI" id="CHEBI:33019"/>
        <dbReference type="ChEBI" id="CHEBI:60039"/>
        <dbReference type="ChEBI" id="CHEBI:78442"/>
        <dbReference type="ChEBI" id="CHEBI:78532"/>
        <dbReference type="ChEBI" id="CHEBI:456215"/>
        <dbReference type="EC" id="6.1.1.15"/>
    </reaction>
</comment>
<gene>
    <name evidence="11" type="ORF">A2110_01215</name>
</gene>
<dbReference type="Pfam" id="PF03129">
    <property type="entry name" value="HGTP_anticodon"/>
    <property type="match status" value="1"/>
</dbReference>
<dbReference type="InterPro" id="IPR045864">
    <property type="entry name" value="aa-tRNA-synth_II/BPL/LPL"/>
</dbReference>
<sequence length="413" mass="46671">MRETKLFTRARREAPKDEAAVNAALLIRAGFVEKLMAGVYSFLPLGLRVMERIARLIRSEMNALGGQEIIMPALQPKENWLKTGRWETYDALFRFTSHYGKSDYALGPTHEEVVVPLVQHQNLSYKDFPFAVYQIQNKFRDELRAKSGLLRSREFLMKDLYSFHLTEADLDAYYERVKEAYTRIFEKAGIGNNTYLTFASGGTFSQYSHEFQTVTDAGEDIIFLCPKCSVAVNREIVEGAAQCPVCGSKKLTERKAIEVGNIFKLKAKYSSAFDFRVKDETGKEQEVLMGCYGIGLSRLMGTIVETRSDGKGIVWPESVAPFQAHLLALGETRAVASFADKAYDELCKAGVDVLYDDRTASAGEKFADADLKGIPWRAVVSEKTVREKKIELKRRDEEKTMLMSVSELKKRFA</sequence>
<comment type="caution">
    <text evidence="11">The sequence shown here is derived from an EMBL/GenBank/DDBJ whole genome shotgun (WGS) entry which is preliminary data.</text>
</comment>
<evidence type="ECO:0000259" key="10">
    <source>
        <dbReference type="PROSITE" id="PS50862"/>
    </source>
</evidence>
<dbReference type="InterPro" id="IPR004154">
    <property type="entry name" value="Anticodon-bd"/>
</dbReference>
<accession>A0A1F6BIR3</accession>
<dbReference type="SUPFAM" id="SSF55681">
    <property type="entry name" value="Class II aaRS and biotin synthetases"/>
    <property type="match status" value="1"/>
</dbReference>
<dbReference type="PRINTS" id="PR01046">
    <property type="entry name" value="TRNASYNTHPRO"/>
</dbReference>
<dbReference type="InterPro" id="IPR050062">
    <property type="entry name" value="Pro-tRNA_synthetase"/>
</dbReference>
<dbReference type="PROSITE" id="PS50862">
    <property type="entry name" value="AA_TRNA_LIGASE_II"/>
    <property type="match status" value="1"/>
</dbReference>
<dbReference type="GO" id="GO:0004827">
    <property type="term" value="F:proline-tRNA ligase activity"/>
    <property type="evidence" value="ECO:0007669"/>
    <property type="project" value="UniProtKB-EC"/>
</dbReference>
<evidence type="ECO:0000256" key="7">
    <source>
        <dbReference type="ARBA" id="ARBA00023146"/>
    </source>
</evidence>
<dbReference type="Pfam" id="PF00587">
    <property type="entry name" value="tRNA-synt_2b"/>
    <property type="match status" value="1"/>
</dbReference>
<dbReference type="CDD" id="cd00861">
    <property type="entry name" value="ProRS_anticodon_short"/>
    <property type="match status" value="1"/>
</dbReference>
<dbReference type="InterPro" id="IPR002314">
    <property type="entry name" value="aa-tRNA-synt_IIb"/>
</dbReference>
<dbReference type="AlphaFoldDB" id="A0A1F6BIR3"/>
<evidence type="ECO:0000256" key="6">
    <source>
        <dbReference type="ARBA" id="ARBA00022917"/>
    </source>
</evidence>
<dbReference type="EMBL" id="MFKH01000016">
    <property type="protein sequence ID" value="OGG36804.1"/>
    <property type="molecule type" value="Genomic_DNA"/>
</dbReference>
<dbReference type="PANTHER" id="PTHR42753:SF2">
    <property type="entry name" value="PROLINE--TRNA LIGASE"/>
    <property type="match status" value="1"/>
</dbReference>
<keyword evidence="7" id="KW-0030">Aminoacyl-tRNA synthetase</keyword>
<evidence type="ECO:0000256" key="3">
    <source>
        <dbReference type="ARBA" id="ARBA00022598"/>
    </source>
</evidence>
<dbReference type="PANTHER" id="PTHR42753">
    <property type="entry name" value="MITOCHONDRIAL RIBOSOME PROTEIN L39/PROLYL-TRNA LIGASE FAMILY MEMBER"/>
    <property type="match status" value="1"/>
</dbReference>
<dbReference type="SUPFAM" id="SSF52954">
    <property type="entry name" value="Class II aaRS ABD-related"/>
    <property type="match status" value="1"/>
</dbReference>
<dbReference type="InterPro" id="IPR036621">
    <property type="entry name" value="Anticodon-bd_dom_sf"/>
</dbReference>
<keyword evidence="6" id="KW-0648">Protein biosynthesis</keyword>
<dbReference type="Gene3D" id="3.30.930.10">
    <property type="entry name" value="Bira Bifunctional Protein, Domain 2"/>
    <property type="match status" value="1"/>
</dbReference>
<evidence type="ECO:0000256" key="2">
    <source>
        <dbReference type="ARBA" id="ARBA00019110"/>
    </source>
</evidence>
<evidence type="ECO:0000256" key="4">
    <source>
        <dbReference type="ARBA" id="ARBA00022741"/>
    </source>
</evidence>
<evidence type="ECO:0000256" key="1">
    <source>
        <dbReference type="ARBA" id="ARBA00012831"/>
    </source>
</evidence>
<keyword evidence="5" id="KW-0067">ATP-binding</keyword>
<dbReference type="GO" id="GO:0006433">
    <property type="term" value="P:prolyl-tRNA aminoacylation"/>
    <property type="evidence" value="ECO:0007669"/>
    <property type="project" value="InterPro"/>
</dbReference>
<organism evidence="11 12">
    <name type="scientific">Candidatus Jorgensenbacteria bacterium GWA1_54_12</name>
    <dbReference type="NCBI Taxonomy" id="1798468"/>
    <lineage>
        <taxon>Bacteria</taxon>
        <taxon>Candidatus Joergenseniibacteriota</taxon>
    </lineage>
</organism>
<dbReference type="InterPro" id="IPR044140">
    <property type="entry name" value="ProRS_anticodon_short"/>
</dbReference>
<name>A0A1F6BIR3_9BACT</name>
<evidence type="ECO:0000313" key="11">
    <source>
        <dbReference type="EMBL" id="OGG36804.1"/>
    </source>
</evidence>
<evidence type="ECO:0000313" key="12">
    <source>
        <dbReference type="Proteomes" id="UP000176273"/>
    </source>
</evidence>
<dbReference type="EC" id="6.1.1.15" evidence="1"/>
<protein>
    <recommendedName>
        <fullName evidence="2">Proline--tRNA ligase</fullName>
        <ecNumber evidence="1">6.1.1.15</ecNumber>
    </recommendedName>
    <alternativeName>
        <fullName evidence="8">Prolyl-tRNA synthetase</fullName>
    </alternativeName>
</protein>
<reference evidence="11 12" key="1">
    <citation type="journal article" date="2016" name="Nat. Commun.">
        <title>Thousands of microbial genomes shed light on interconnected biogeochemical processes in an aquifer system.</title>
        <authorList>
            <person name="Anantharaman K."/>
            <person name="Brown C.T."/>
            <person name="Hug L.A."/>
            <person name="Sharon I."/>
            <person name="Castelle C.J."/>
            <person name="Probst A.J."/>
            <person name="Thomas B.C."/>
            <person name="Singh A."/>
            <person name="Wilkins M.J."/>
            <person name="Karaoz U."/>
            <person name="Brodie E.L."/>
            <person name="Williams K.H."/>
            <person name="Hubbard S.S."/>
            <person name="Banfield J.F."/>
        </authorList>
    </citation>
    <scope>NUCLEOTIDE SEQUENCE [LARGE SCALE GENOMIC DNA]</scope>
</reference>
<feature type="domain" description="Aminoacyl-transfer RNA synthetases class-II family profile" evidence="10">
    <location>
        <begin position="33"/>
        <end position="316"/>
    </location>
</feature>
<dbReference type="STRING" id="1798468.A2110_01215"/>
<dbReference type="Gene3D" id="3.40.50.800">
    <property type="entry name" value="Anticodon-binding domain"/>
    <property type="match status" value="1"/>
</dbReference>
<keyword evidence="3" id="KW-0436">Ligase</keyword>
<dbReference type="InterPro" id="IPR002316">
    <property type="entry name" value="Pro-tRNA-ligase_IIa"/>
</dbReference>
<evidence type="ECO:0000256" key="5">
    <source>
        <dbReference type="ARBA" id="ARBA00022840"/>
    </source>
</evidence>
<proteinExistence type="predicted"/>
<keyword evidence="4" id="KW-0547">Nucleotide-binding</keyword>
<dbReference type="GO" id="GO:0005829">
    <property type="term" value="C:cytosol"/>
    <property type="evidence" value="ECO:0007669"/>
    <property type="project" value="TreeGrafter"/>
</dbReference>
<evidence type="ECO:0000256" key="9">
    <source>
        <dbReference type="ARBA" id="ARBA00047671"/>
    </source>
</evidence>
<evidence type="ECO:0000256" key="8">
    <source>
        <dbReference type="ARBA" id="ARBA00029731"/>
    </source>
</evidence>
<dbReference type="InterPro" id="IPR006195">
    <property type="entry name" value="aa-tRNA-synth_II"/>
</dbReference>
<dbReference type="GO" id="GO:0005524">
    <property type="term" value="F:ATP binding"/>
    <property type="evidence" value="ECO:0007669"/>
    <property type="project" value="UniProtKB-KW"/>
</dbReference>